<sequence>MAHSDSFSKGQGVVVSEGIRFAVLG</sequence>
<evidence type="ECO:0000313" key="1">
    <source>
        <dbReference type="EMBL" id="KAL2063195.1"/>
    </source>
</evidence>
<dbReference type="Proteomes" id="UP001595075">
    <property type="component" value="Unassembled WGS sequence"/>
</dbReference>
<dbReference type="EMBL" id="JAZHXI010000015">
    <property type="protein sequence ID" value="KAL2063195.1"/>
    <property type="molecule type" value="Genomic_DNA"/>
</dbReference>
<proteinExistence type="predicted"/>
<keyword evidence="2" id="KW-1185">Reference proteome</keyword>
<reference evidence="1 2" key="1">
    <citation type="journal article" date="2024" name="Commun. Biol.">
        <title>Comparative genomic analysis of thermophilic fungi reveals convergent evolutionary adaptations and gene losses.</title>
        <authorList>
            <person name="Steindorff A.S."/>
            <person name="Aguilar-Pontes M.V."/>
            <person name="Robinson A.J."/>
            <person name="Andreopoulos B."/>
            <person name="LaButti K."/>
            <person name="Kuo A."/>
            <person name="Mondo S."/>
            <person name="Riley R."/>
            <person name="Otillar R."/>
            <person name="Haridas S."/>
            <person name="Lipzen A."/>
            <person name="Grimwood J."/>
            <person name="Schmutz J."/>
            <person name="Clum A."/>
            <person name="Reid I.D."/>
            <person name="Moisan M.C."/>
            <person name="Butler G."/>
            <person name="Nguyen T.T.M."/>
            <person name="Dewar K."/>
            <person name="Conant G."/>
            <person name="Drula E."/>
            <person name="Henrissat B."/>
            <person name="Hansel C."/>
            <person name="Singer S."/>
            <person name="Hutchinson M.I."/>
            <person name="de Vries R.P."/>
            <person name="Natvig D.O."/>
            <person name="Powell A.J."/>
            <person name="Tsang A."/>
            <person name="Grigoriev I.V."/>
        </authorList>
    </citation>
    <scope>NUCLEOTIDE SEQUENCE [LARGE SCALE GENOMIC DNA]</scope>
    <source>
        <strain evidence="1 2">CBS 494.80</strain>
    </source>
</reference>
<gene>
    <name evidence="1" type="ORF">VTL71DRAFT_4999</name>
</gene>
<accession>A0ABR4BZV8</accession>
<organism evidence="1 2">
    <name type="scientific">Oculimacula yallundae</name>
    <dbReference type="NCBI Taxonomy" id="86028"/>
    <lineage>
        <taxon>Eukaryota</taxon>
        <taxon>Fungi</taxon>
        <taxon>Dikarya</taxon>
        <taxon>Ascomycota</taxon>
        <taxon>Pezizomycotina</taxon>
        <taxon>Leotiomycetes</taxon>
        <taxon>Helotiales</taxon>
        <taxon>Ploettnerulaceae</taxon>
        <taxon>Oculimacula</taxon>
    </lineage>
</organism>
<name>A0ABR4BZV8_9HELO</name>
<evidence type="ECO:0000313" key="2">
    <source>
        <dbReference type="Proteomes" id="UP001595075"/>
    </source>
</evidence>
<protein>
    <submittedName>
        <fullName evidence="1">Uncharacterized protein</fullName>
    </submittedName>
</protein>
<comment type="caution">
    <text evidence="1">The sequence shown here is derived from an EMBL/GenBank/DDBJ whole genome shotgun (WGS) entry which is preliminary data.</text>
</comment>